<accession>A0A940P6V2</accession>
<evidence type="ECO:0000313" key="3">
    <source>
        <dbReference type="Proteomes" id="UP000674938"/>
    </source>
</evidence>
<organism evidence="2 3">
    <name type="scientific">Vagococcus allomyrinae</name>
    <dbReference type="NCBI Taxonomy" id="2794353"/>
    <lineage>
        <taxon>Bacteria</taxon>
        <taxon>Bacillati</taxon>
        <taxon>Bacillota</taxon>
        <taxon>Bacilli</taxon>
        <taxon>Lactobacillales</taxon>
        <taxon>Enterococcaceae</taxon>
        <taxon>Vagococcus</taxon>
    </lineage>
</organism>
<keyword evidence="3" id="KW-1185">Reference proteome</keyword>
<evidence type="ECO:0000313" key="2">
    <source>
        <dbReference type="EMBL" id="MBP1042155.1"/>
    </source>
</evidence>
<name>A0A940P6V2_9ENTE</name>
<reference evidence="2" key="1">
    <citation type="submission" date="2020-12" db="EMBL/GenBank/DDBJ databases">
        <title>Vagococcus allomyrinae sp. nov. and Enterococcus lavae sp. nov., isolated from the larvae of Allomyrina dichotoma.</title>
        <authorList>
            <person name="Lee S.D."/>
        </authorList>
    </citation>
    <scope>NUCLEOTIDE SEQUENCE</scope>
    <source>
        <strain evidence="2">BWB3-3</strain>
    </source>
</reference>
<dbReference type="AlphaFoldDB" id="A0A940P6V2"/>
<dbReference type="Proteomes" id="UP000674938">
    <property type="component" value="Unassembled WGS sequence"/>
</dbReference>
<evidence type="ECO:0000256" key="1">
    <source>
        <dbReference type="SAM" id="Coils"/>
    </source>
</evidence>
<keyword evidence="1" id="KW-0175">Coiled coil</keyword>
<proteinExistence type="predicted"/>
<gene>
    <name evidence="2" type="ORF">I6N95_14135</name>
</gene>
<comment type="caution">
    <text evidence="2">The sequence shown here is derived from an EMBL/GenBank/DDBJ whole genome shotgun (WGS) entry which is preliminary data.</text>
</comment>
<protein>
    <submittedName>
        <fullName evidence="2">Uncharacterized protein</fullName>
    </submittedName>
</protein>
<dbReference type="EMBL" id="JAEEGA010000009">
    <property type="protein sequence ID" value="MBP1042155.1"/>
    <property type="molecule type" value="Genomic_DNA"/>
</dbReference>
<dbReference type="RefSeq" id="WP_209529089.1">
    <property type="nucleotide sequence ID" value="NZ_JAEEGA010000009.1"/>
</dbReference>
<sequence>MGTYSQRELNEAKKAIDSLVSKSQKAKESLASKDLQRYKGQLTLLTNRIKALEIASELITNELD</sequence>
<feature type="coiled-coil region" evidence="1">
    <location>
        <begin position="9"/>
        <end position="55"/>
    </location>
</feature>